<dbReference type="Proteomes" id="UP000054396">
    <property type="component" value="Unassembled WGS sequence"/>
</dbReference>
<evidence type="ECO:0000256" key="1">
    <source>
        <dbReference type="ARBA" id="ARBA00010923"/>
    </source>
</evidence>
<dbReference type="STRING" id="1685382.AVJ23_06125"/>
<sequence>MAFGAFMSVFRSDLNPYLIWLFQSQIIQEQIEENLGATINQITNATLKRFRIPLPDDPQEQEAIAEALSDADALIEGLERLIAKKRLIKQGAMQDLLTAKRRLPGFSGEWEEVPFEAAFKRINAKKFQVQASEYATDGNIPIVDQGKSLIAGYTNVEARRFSPPSGGLIIFGDHTRIVKFVDFDFALGADGTQPIGARDGYHTSFLSLSLQSKDIPNTGYNRHFKFLKEMTFAVPETIDEQQAVASVLTDMDAEIQALETRLEKARAVKEGMMQNLLTGRIRLV</sequence>
<dbReference type="SUPFAM" id="SSF116734">
    <property type="entry name" value="DNA methylase specificity domain"/>
    <property type="match status" value="2"/>
</dbReference>
<evidence type="ECO:0000256" key="3">
    <source>
        <dbReference type="ARBA" id="ARBA00023125"/>
    </source>
</evidence>
<dbReference type="GO" id="GO:0009307">
    <property type="term" value="P:DNA restriction-modification system"/>
    <property type="evidence" value="ECO:0007669"/>
    <property type="project" value="UniProtKB-KW"/>
</dbReference>
<name>A0A0W7WLD3_9RHOB</name>
<evidence type="ECO:0000256" key="2">
    <source>
        <dbReference type="ARBA" id="ARBA00022747"/>
    </source>
</evidence>
<dbReference type="Gene3D" id="3.90.220.20">
    <property type="entry name" value="DNA methylase specificity domains"/>
    <property type="match status" value="2"/>
</dbReference>
<evidence type="ECO:0000313" key="6">
    <source>
        <dbReference type="EMBL" id="KUF11345.1"/>
    </source>
</evidence>
<keyword evidence="7" id="KW-1185">Reference proteome</keyword>
<evidence type="ECO:0000259" key="5">
    <source>
        <dbReference type="Pfam" id="PF01420"/>
    </source>
</evidence>
<gene>
    <name evidence="6" type="ORF">AVJ23_06125</name>
</gene>
<dbReference type="AlphaFoldDB" id="A0A0W7WLD3"/>
<dbReference type="EMBL" id="LPXO01000003">
    <property type="protein sequence ID" value="KUF11345.1"/>
    <property type="molecule type" value="Genomic_DNA"/>
</dbReference>
<keyword evidence="4" id="KW-0175">Coiled coil</keyword>
<dbReference type="InterPro" id="IPR000055">
    <property type="entry name" value="Restrct_endonuc_typeI_TRD"/>
</dbReference>
<dbReference type="PANTHER" id="PTHR30408:SF12">
    <property type="entry name" value="TYPE I RESTRICTION ENZYME MJAVIII SPECIFICITY SUBUNIT"/>
    <property type="match status" value="1"/>
</dbReference>
<proteinExistence type="inferred from homology"/>
<dbReference type="Gene3D" id="1.10.287.1120">
    <property type="entry name" value="Bipartite methylase S protein"/>
    <property type="match status" value="1"/>
</dbReference>
<dbReference type="InterPro" id="IPR052021">
    <property type="entry name" value="Type-I_RS_S_subunit"/>
</dbReference>
<evidence type="ECO:0000256" key="4">
    <source>
        <dbReference type="SAM" id="Coils"/>
    </source>
</evidence>
<protein>
    <recommendedName>
        <fullName evidence="5">Type I restriction modification DNA specificity domain-containing protein</fullName>
    </recommendedName>
</protein>
<feature type="coiled-coil region" evidence="4">
    <location>
        <begin position="248"/>
        <end position="275"/>
    </location>
</feature>
<keyword evidence="2" id="KW-0680">Restriction system</keyword>
<evidence type="ECO:0000313" key="7">
    <source>
        <dbReference type="Proteomes" id="UP000054396"/>
    </source>
</evidence>
<comment type="similarity">
    <text evidence="1">Belongs to the type-I restriction system S methylase family.</text>
</comment>
<accession>A0A0W7WLD3</accession>
<organism evidence="6 7">
    <name type="scientific">Pseudoponticoccus marisrubri</name>
    <dbReference type="NCBI Taxonomy" id="1685382"/>
    <lineage>
        <taxon>Bacteria</taxon>
        <taxon>Pseudomonadati</taxon>
        <taxon>Pseudomonadota</taxon>
        <taxon>Alphaproteobacteria</taxon>
        <taxon>Rhodobacterales</taxon>
        <taxon>Roseobacteraceae</taxon>
        <taxon>Pseudoponticoccus</taxon>
    </lineage>
</organism>
<feature type="domain" description="Type I restriction modification DNA specificity" evidence="5">
    <location>
        <begin position="13"/>
        <end position="80"/>
    </location>
</feature>
<keyword evidence="3" id="KW-0238">DNA-binding</keyword>
<comment type="caution">
    <text evidence="6">The sequence shown here is derived from an EMBL/GenBank/DDBJ whole genome shotgun (WGS) entry which is preliminary data.</text>
</comment>
<dbReference type="GO" id="GO:0003677">
    <property type="term" value="F:DNA binding"/>
    <property type="evidence" value="ECO:0007669"/>
    <property type="project" value="UniProtKB-KW"/>
</dbReference>
<dbReference type="InterPro" id="IPR044946">
    <property type="entry name" value="Restrct_endonuc_typeI_TRD_sf"/>
</dbReference>
<dbReference type="Pfam" id="PF01420">
    <property type="entry name" value="Methylase_S"/>
    <property type="match status" value="1"/>
</dbReference>
<reference evidence="6 7" key="1">
    <citation type="submission" date="2015-12" db="EMBL/GenBank/DDBJ databases">
        <authorList>
            <person name="Shamseldin A."/>
            <person name="Moawad H."/>
            <person name="Abd El-Rahim W.M."/>
            <person name="Sadowsky M.J."/>
        </authorList>
    </citation>
    <scope>NUCLEOTIDE SEQUENCE [LARGE SCALE GENOMIC DNA]</scope>
    <source>
        <strain evidence="6 7">SJ5A-1</strain>
    </source>
</reference>
<dbReference type="PANTHER" id="PTHR30408">
    <property type="entry name" value="TYPE-1 RESTRICTION ENZYME ECOKI SPECIFICITY PROTEIN"/>
    <property type="match status" value="1"/>
</dbReference>